<evidence type="ECO:0000256" key="10">
    <source>
        <dbReference type="ARBA" id="ARBA00048743"/>
    </source>
</evidence>
<keyword evidence="6 12" id="KW-0547">Nucleotide-binding</keyword>
<dbReference type="EMBL" id="CP046052">
    <property type="protein sequence ID" value="QGM44855.1"/>
    <property type="molecule type" value="Genomic_DNA"/>
</dbReference>
<dbReference type="GO" id="GO:0005829">
    <property type="term" value="C:cytosol"/>
    <property type="evidence" value="ECO:0007669"/>
    <property type="project" value="TreeGrafter"/>
</dbReference>
<evidence type="ECO:0000256" key="9">
    <source>
        <dbReference type="ARBA" id="ARBA00029962"/>
    </source>
</evidence>
<dbReference type="PROSITE" id="PS01331">
    <property type="entry name" value="THYMIDYLATE_KINASE"/>
    <property type="match status" value="1"/>
</dbReference>
<evidence type="ECO:0000313" key="14">
    <source>
        <dbReference type="EMBL" id="QGM44855.1"/>
    </source>
</evidence>
<dbReference type="AlphaFoldDB" id="A0A6B8KCV5"/>
<dbReference type="CDD" id="cd01672">
    <property type="entry name" value="TMPK"/>
    <property type="match status" value="1"/>
</dbReference>
<keyword evidence="5 12" id="KW-0545">Nucleotide biosynthesis</keyword>
<dbReference type="InterPro" id="IPR027417">
    <property type="entry name" value="P-loop_NTPase"/>
</dbReference>
<comment type="function">
    <text evidence="11 12">Phosphorylation of dTMP to form dTDP in both de novo and salvage pathways of dTTP synthesis.</text>
</comment>
<evidence type="ECO:0000256" key="6">
    <source>
        <dbReference type="ARBA" id="ARBA00022741"/>
    </source>
</evidence>
<dbReference type="FunFam" id="3.40.50.300:FF:000225">
    <property type="entry name" value="Thymidylate kinase"/>
    <property type="match status" value="1"/>
</dbReference>
<protein>
    <recommendedName>
        <fullName evidence="3 12">Thymidylate kinase</fullName>
        <ecNumber evidence="2 12">2.7.4.9</ecNumber>
    </recommendedName>
    <alternativeName>
        <fullName evidence="9 12">dTMP kinase</fullName>
    </alternativeName>
</protein>
<dbReference type="Pfam" id="PF02223">
    <property type="entry name" value="Thymidylate_kin"/>
    <property type="match status" value="1"/>
</dbReference>
<accession>A0A6B8KCV5</accession>
<dbReference type="PANTHER" id="PTHR10344:SF4">
    <property type="entry name" value="UMP-CMP KINASE 2, MITOCHONDRIAL"/>
    <property type="match status" value="1"/>
</dbReference>
<organism evidence="14 15">
    <name type="scientific">Methylocystis heyeri</name>
    <dbReference type="NCBI Taxonomy" id="391905"/>
    <lineage>
        <taxon>Bacteria</taxon>
        <taxon>Pseudomonadati</taxon>
        <taxon>Pseudomonadota</taxon>
        <taxon>Alphaproteobacteria</taxon>
        <taxon>Hyphomicrobiales</taxon>
        <taxon>Methylocystaceae</taxon>
        <taxon>Methylocystis</taxon>
    </lineage>
</organism>
<evidence type="ECO:0000256" key="3">
    <source>
        <dbReference type="ARBA" id="ARBA00017144"/>
    </source>
</evidence>
<dbReference type="SUPFAM" id="SSF52540">
    <property type="entry name" value="P-loop containing nucleoside triphosphate hydrolases"/>
    <property type="match status" value="1"/>
</dbReference>
<comment type="catalytic activity">
    <reaction evidence="10 12">
        <text>dTMP + ATP = dTDP + ADP</text>
        <dbReference type="Rhea" id="RHEA:13517"/>
        <dbReference type="ChEBI" id="CHEBI:30616"/>
        <dbReference type="ChEBI" id="CHEBI:58369"/>
        <dbReference type="ChEBI" id="CHEBI:63528"/>
        <dbReference type="ChEBI" id="CHEBI:456216"/>
        <dbReference type="EC" id="2.7.4.9"/>
    </reaction>
</comment>
<evidence type="ECO:0000256" key="7">
    <source>
        <dbReference type="ARBA" id="ARBA00022777"/>
    </source>
</evidence>
<feature type="domain" description="Thymidylate kinase-like" evidence="13">
    <location>
        <begin position="17"/>
        <end position="210"/>
    </location>
</feature>
<keyword evidence="8 12" id="KW-0067">ATP-binding</keyword>
<dbReference type="InterPro" id="IPR018094">
    <property type="entry name" value="Thymidylate_kinase"/>
</dbReference>
<dbReference type="GO" id="GO:0006227">
    <property type="term" value="P:dUDP biosynthetic process"/>
    <property type="evidence" value="ECO:0007669"/>
    <property type="project" value="TreeGrafter"/>
</dbReference>
<gene>
    <name evidence="12" type="primary">tmk</name>
    <name evidence="14" type="ORF">H2LOC_003655</name>
</gene>
<evidence type="ECO:0000256" key="2">
    <source>
        <dbReference type="ARBA" id="ARBA00012980"/>
    </source>
</evidence>
<dbReference type="NCBIfam" id="TIGR00041">
    <property type="entry name" value="DTMP_kinase"/>
    <property type="match status" value="1"/>
</dbReference>
<keyword evidence="15" id="KW-1185">Reference proteome</keyword>
<evidence type="ECO:0000256" key="4">
    <source>
        <dbReference type="ARBA" id="ARBA00022679"/>
    </source>
</evidence>
<dbReference type="GO" id="GO:0004798">
    <property type="term" value="F:dTMP kinase activity"/>
    <property type="evidence" value="ECO:0007669"/>
    <property type="project" value="UniProtKB-UniRule"/>
</dbReference>
<keyword evidence="7 12" id="KW-0418">Kinase</keyword>
<evidence type="ECO:0000256" key="11">
    <source>
        <dbReference type="ARBA" id="ARBA00057735"/>
    </source>
</evidence>
<evidence type="ECO:0000256" key="1">
    <source>
        <dbReference type="ARBA" id="ARBA00009776"/>
    </source>
</evidence>
<comment type="similarity">
    <text evidence="1 12">Belongs to the thymidylate kinase family.</text>
</comment>
<evidence type="ECO:0000256" key="12">
    <source>
        <dbReference type="HAMAP-Rule" id="MF_00165"/>
    </source>
</evidence>
<dbReference type="GO" id="GO:0005524">
    <property type="term" value="F:ATP binding"/>
    <property type="evidence" value="ECO:0007669"/>
    <property type="project" value="UniProtKB-UniRule"/>
</dbReference>
<feature type="binding site" evidence="12">
    <location>
        <begin position="19"/>
        <end position="26"/>
    </location>
    <ligand>
        <name>ATP</name>
        <dbReference type="ChEBI" id="CHEBI:30616"/>
    </ligand>
</feature>
<dbReference type="PANTHER" id="PTHR10344">
    <property type="entry name" value="THYMIDYLATE KINASE"/>
    <property type="match status" value="1"/>
</dbReference>
<dbReference type="GO" id="GO:0006235">
    <property type="term" value="P:dTTP biosynthetic process"/>
    <property type="evidence" value="ECO:0007669"/>
    <property type="project" value="UniProtKB-UniRule"/>
</dbReference>
<sequence length="227" mass="24083">MSAASADPGPKGRLITFEGGEGAGKSTQIGLLSERLARTGIEVVSTREPGGSPRAEKLREFILSGRAAALGPLGEAILFAAARIDHLDTVIAPALRRGAIVLCDRFSDSTRAYQGVMGEAEPRMIALLEKIALGDLRPDLTIVLDIPVADGLARAATRRGAHAAPDRFEGEEVAFHEGLRRAFLNIAAGEADRCCVVDALAPKEEVAQAIWQLIEARFLPAEELQPA</sequence>
<evidence type="ECO:0000256" key="5">
    <source>
        <dbReference type="ARBA" id="ARBA00022727"/>
    </source>
</evidence>
<reference evidence="14 15" key="1">
    <citation type="submission" date="2019-11" db="EMBL/GenBank/DDBJ databases">
        <title>The genome sequence of Methylocystis heyeri.</title>
        <authorList>
            <person name="Oshkin I.Y."/>
            <person name="Miroshnikov K."/>
            <person name="Dedysh S.N."/>
        </authorList>
    </citation>
    <scope>NUCLEOTIDE SEQUENCE [LARGE SCALE GENOMIC DNA]</scope>
    <source>
        <strain evidence="14 15">H2</strain>
    </source>
</reference>
<keyword evidence="4 12" id="KW-0808">Transferase</keyword>
<evidence type="ECO:0000256" key="8">
    <source>
        <dbReference type="ARBA" id="ARBA00022840"/>
    </source>
</evidence>
<evidence type="ECO:0000313" key="15">
    <source>
        <dbReference type="Proteomes" id="UP000309061"/>
    </source>
</evidence>
<dbReference type="EC" id="2.7.4.9" evidence="2 12"/>
<dbReference type="RefSeq" id="WP_136495146.1">
    <property type="nucleotide sequence ID" value="NZ_CP046052.1"/>
</dbReference>
<dbReference type="GO" id="GO:0006233">
    <property type="term" value="P:dTDP biosynthetic process"/>
    <property type="evidence" value="ECO:0007669"/>
    <property type="project" value="InterPro"/>
</dbReference>
<dbReference type="InterPro" id="IPR039430">
    <property type="entry name" value="Thymidylate_kin-like_dom"/>
</dbReference>
<proteinExistence type="inferred from homology"/>
<dbReference type="Proteomes" id="UP000309061">
    <property type="component" value="Chromosome"/>
</dbReference>
<dbReference type="InterPro" id="IPR018095">
    <property type="entry name" value="Thymidylate_kin_CS"/>
</dbReference>
<name>A0A6B8KCV5_9HYPH</name>
<dbReference type="KEGG" id="mhey:H2LOC_003655"/>
<dbReference type="HAMAP" id="MF_00165">
    <property type="entry name" value="Thymidylate_kinase"/>
    <property type="match status" value="1"/>
</dbReference>
<evidence type="ECO:0000259" key="13">
    <source>
        <dbReference type="Pfam" id="PF02223"/>
    </source>
</evidence>
<dbReference type="OrthoDB" id="9774907at2"/>
<dbReference type="Gene3D" id="3.40.50.300">
    <property type="entry name" value="P-loop containing nucleotide triphosphate hydrolases"/>
    <property type="match status" value="1"/>
</dbReference>